<dbReference type="Proteomes" id="UP000001068">
    <property type="component" value="Chromosome"/>
</dbReference>
<gene>
    <name evidence="2" type="ordered locus">Desmu_0190</name>
</gene>
<keyword evidence="1" id="KW-0812">Transmembrane</keyword>
<sequence length="273" mass="29990">MNPVIEAVSRDLRAVLGKVRETGVPEHRVQRVENLLNALNAVRMPQVVTAELFRAYMYTVPLIKELEAGLQAGSGELEVYMLLDRIEEKLMGLGEAARRSYIKEKLQLSIPVLMSLASYALFTMAEPTPLNTASLLASLAGVLLFYINTFAGLLSVVAVAFSSALLSALMNELRIDVLMLEAMIAVSALLHIYIVRESRSTRYVDRVTRSLQSVDSLVASYLKPADAGSVASLLNTVISRRTGGIPELLRYKAAVMLMNGYSVEEVEKRLLEG</sequence>
<dbReference type="STRING" id="765177.Desmu_0190"/>
<reference evidence="3" key="1">
    <citation type="submission" date="2010-11" db="EMBL/GenBank/DDBJ databases">
        <title>The complete genome of Desulfurococcus mucosus DSM 2162.</title>
        <authorList>
            <consortium name="US DOE Joint Genome Institute (JGI-PGF)"/>
            <person name="Lucas S."/>
            <person name="Copeland A."/>
            <person name="Lapidus A."/>
            <person name="Bruce D."/>
            <person name="Goodwin L."/>
            <person name="Pitluck S."/>
            <person name="Kyrpides N."/>
            <person name="Mavromatis K."/>
            <person name="Pagani I."/>
            <person name="Ivanova N."/>
            <person name="Ovchinnikova G."/>
            <person name="Chertkov O."/>
            <person name="Held B."/>
            <person name="Brettin T."/>
            <person name="Detter J.C."/>
            <person name="Tapia R."/>
            <person name="Han C."/>
            <person name="Land M."/>
            <person name="Hauser L."/>
            <person name="Markowitz V."/>
            <person name="Cheng J.-F."/>
            <person name="Hugenholtz P."/>
            <person name="Woyke T."/>
            <person name="Wu D."/>
            <person name="Wirth R."/>
            <person name="Bilek Y."/>
            <person name="Hader T."/>
            <person name="Klenk H.-P."/>
            <person name="Eisen J.A."/>
        </authorList>
    </citation>
    <scope>NUCLEOTIDE SEQUENCE [LARGE SCALE GENOMIC DNA]</scope>
    <source>
        <strain evidence="3">ATCC 35584 / DSM 2162 / JCM 9187 / O7/1</strain>
    </source>
</reference>
<dbReference type="eggNOG" id="arCOG10425">
    <property type="taxonomic scope" value="Archaea"/>
</dbReference>
<evidence type="ECO:0000313" key="2">
    <source>
        <dbReference type="EMBL" id="ADV64509.1"/>
    </source>
</evidence>
<dbReference type="RefSeq" id="WP_013561731.1">
    <property type="nucleotide sequence ID" value="NC_014961.1"/>
</dbReference>
<keyword evidence="1" id="KW-1133">Transmembrane helix</keyword>
<dbReference type="AlphaFoldDB" id="E8R7L4"/>
<proteinExistence type="predicted"/>
<dbReference type="OrthoDB" id="381739at2157"/>
<dbReference type="GeneID" id="10152878"/>
<keyword evidence="1" id="KW-0472">Membrane</keyword>
<reference evidence="2 3" key="2">
    <citation type="journal article" date="2011" name="Stand. Genomic Sci.">
        <title>Complete genome sequence of Desulfurococcus mucosus type strain (O7/1).</title>
        <authorList>
            <person name="Wirth R."/>
            <person name="Chertkov O."/>
            <person name="Held B."/>
            <person name="Lapidus A."/>
            <person name="Nolan M."/>
            <person name="Lucas S."/>
            <person name="Hammon N."/>
            <person name="Deshpande S."/>
            <person name="Cheng J.F."/>
            <person name="Tapia R."/>
            <person name="Han C."/>
            <person name="Goodwin L."/>
            <person name="Pitluck S."/>
            <person name="Liolios K."/>
            <person name="Ioanna P."/>
            <person name="Ivanova N."/>
            <person name="Mavromatis K."/>
            <person name="Mikhailova N."/>
            <person name="Pati A."/>
            <person name="Chen A."/>
            <person name="Palaniappan K."/>
            <person name="Land M."/>
            <person name="Hauser L."/>
            <person name="Chang Y.J."/>
            <person name="Jeffries C.D."/>
            <person name="Bilek Y."/>
            <person name="Hader T."/>
            <person name="Rohde M."/>
            <person name="Spring S."/>
            <person name="Sikorski J."/>
            <person name="Goker M."/>
            <person name="Woyke T."/>
            <person name="Bristow J."/>
            <person name="Eisen J.A."/>
            <person name="Markowitz V."/>
            <person name="Hugenholtz P."/>
            <person name="Kyrpides N.C."/>
            <person name="Klenk H.P."/>
        </authorList>
    </citation>
    <scope>NUCLEOTIDE SEQUENCE [LARGE SCALE GENOMIC DNA]</scope>
    <source>
        <strain evidence="3">ATCC 35584 / DSM 2162 / JCM 9187 / O7/1</strain>
    </source>
</reference>
<feature type="transmembrane region" description="Helical" evidence="1">
    <location>
        <begin position="177"/>
        <end position="195"/>
    </location>
</feature>
<keyword evidence="3" id="KW-1185">Reference proteome</keyword>
<dbReference type="KEGG" id="dmu:Desmu_0190"/>
<organism evidence="2 3">
    <name type="scientific">Desulfurococcus mucosus (strain ATCC 35584 / DSM 2162 / JCM 9187 / O7/1)</name>
    <dbReference type="NCBI Taxonomy" id="765177"/>
    <lineage>
        <taxon>Archaea</taxon>
        <taxon>Thermoproteota</taxon>
        <taxon>Thermoprotei</taxon>
        <taxon>Desulfurococcales</taxon>
        <taxon>Desulfurococcaceae</taxon>
        <taxon>Desulfurococcus</taxon>
    </lineage>
</organism>
<dbReference type="HOGENOM" id="CLU_1017815_0_0_2"/>
<dbReference type="EMBL" id="CP002363">
    <property type="protein sequence ID" value="ADV64509.1"/>
    <property type="molecule type" value="Genomic_DNA"/>
</dbReference>
<accession>E8R7L4</accession>
<evidence type="ECO:0000313" key="3">
    <source>
        <dbReference type="Proteomes" id="UP000001068"/>
    </source>
</evidence>
<evidence type="ECO:0000256" key="1">
    <source>
        <dbReference type="SAM" id="Phobius"/>
    </source>
</evidence>
<protein>
    <submittedName>
        <fullName evidence="2">Uncharacterized protein</fullName>
    </submittedName>
</protein>
<feature type="transmembrane region" description="Helical" evidence="1">
    <location>
        <begin position="145"/>
        <end position="170"/>
    </location>
</feature>
<name>E8R7L4_DESM0</name>